<dbReference type="SMART" id="SM00271">
    <property type="entry name" value="DnaJ"/>
    <property type="match status" value="1"/>
</dbReference>
<dbReference type="PRINTS" id="PR00625">
    <property type="entry name" value="JDOMAIN"/>
</dbReference>
<dbReference type="STRING" id="905079.L1JFY0"/>
<dbReference type="SUPFAM" id="SSF46565">
    <property type="entry name" value="Chaperone J-domain"/>
    <property type="match status" value="1"/>
</dbReference>
<feature type="non-terminal residue" evidence="2">
    <location>
        <position position="1"/>
    </location>
</feature>
<accession>L1JFY0</accession>
<gene>
    <name evidence="2" type="ORF">GUITHDRAFT_46399</name>
</gene>
<dbReference type="CDD" id="cd06257">
    <property type="entry name" value="DnaJ"/>
    <property type="match status" value="1"/>
</dbReference>
<dbReference type="GeneID" id="17303982"/>
<proteinExistence type="predicted"/>
<reference evidence="3" key="3">
    <citation type="submission" date="2016-03" db="UniProtKB">
        <authorList>
            <consortium name="EnsemblProtists"/>
        </authorList>
    </citation>
    <scope>IDENTIFICATION</scope>
</reference>
<evidence type="ECO:0000313" key="2">
    <source>
        <dbReference type="EMBL" id="EKX47396.1"/>
    </source>
</evidence>
<dbReference type="InterPro" id="IPR001623">
    <property type="entry name" value="DnaJ_domain"/>
</dbReference>
<dbReference type="RefSeq" id="XP_005834376.1">
    <property type="nucleotide sequence ID" value="XM_005834319.1"/>
</dbReference>
<dbReference type="PANTHER" id="PTHR44825:SF1">
    <property type="entry name" value="DNAJ HOMOLOG SUBFAMILY C MEMBER 4"/>
    <property type="match status" value="1"/>
</dbReference>
<evidence type="ECO:0000259" key="1">
    <source>
        <dbReference type="PROSITE" id="PS50076"/>
    </source>
</evidence>
<dbReference type="AlphaFoldDB" id="L1JFY0"/>
<protein>
    <recommendedName>
        <fullName evidence="1">J domain-containing protein</fullName>
    </recommendedName>
</protein>
<dbReference type="Pfam" id="PF00226">
    <property type="entry name" value="DnaJ"/>
    <property type="match status" value="1"/>
</dbReference>
<reference evidence="4" key="2">
    <citation type="submission" date="2012-11" db="EMBL/GenBank/DDBJ databases">
        <authorList>
            <person name="Kuo A."/>
            <person name="Curtis B.A."/>
            <person name="Tanifuji G."/>
            <person name="Burki F."/>
            <person name="Gruber A."/>
            <person name="Irimia M."/>
            <person name="Maruyama S."/>
            <person name="Arias M.C."/>
            <person name="Ball S.G."/>
            <person name="Gile G.H."/>
            <person name="Hirakawa Y."/>
            <person name="Hopkins J.F."/>
            <person name="Rensing S.A."/>
            <person name="Schmutz J."/>
            <person name="Symeonidi A."/>
            <person name="Elias M."/>
            <person name="Eveleigh R.J."/>
            <person name="Herman E.K."/>
            <person name="Klute M.J."/>
            <person name="Nakayama T."/>
            <person name="Obornik M."/>
            <person name="Reyes-Prieto A."/>
            <person name="Armbrust E.V."/>
            <person name="Aves S.J."/>
            <person name="Beiko R.G."/>
            <person name="Coutinho P."/>
            <person name="Dacks J.B."/>
            <person name="Durnford D.G."/>
            <person name="Fast N.M."/>
            <person name="Green B.R."/>
            <person name="Grisdale C."/>
            <person name="Hempe F."/>
            <person name="Henrissat B."/>
            <person name="Hoppner M.P."/>
            <person name="Ishida K.-I."/>
            <person name="Kim E."/>
            <person name="Koreny L."/>
            <person name="Kroth P.G."/>
            <person name="Liu Y."/>
            <person name="Malik S.-B."/>
            <person name="Maier U.G."/>
            <person name="McRose D."/>
            <person name="Mock T."/>
            <person name="Neilson J.A."/>
            <person name="Onodera N.T."/>
            <person name="Poole A.M."/>
            <person name="Pritham E.J."/>
            <person name="Richards T.A."/>
            <person name="Rocap G."/>
            <person name="Roy S.W."/>
            <person name="Sarai C."/>
            <person name="Schaack S."/>
            <person name="Shirato S."/>
            <person name="Slamovits C.H."/>
            <person name="Spencer D.F."/>
            <person name="Suzuki S."/>
            <person name="Worden A.Z."/>
            <person name="Zauner S."/>
            <person name="Barry K."/>
            <person name="Bell C."/>
            <person name="Bharti A.K."/>
            <person name="Crow J.A."/>
            <person name="Grimwood J."/>
            <person name="Kramer R."/>
            <person name="Lindquist E."/>
            <person name="Lucas S."/>
            <person name="Salamov A."/>
            <person name="McFadden G.I."/>
            <person name="Lane C.E."/>
            <person name="Keeling P.J."/>
            <person name="Gray M.W."/>
            <person name="Grigoriev I.V."/>
            <person name="Archibald J.M."/>
        </authorList>
    </citation>
    <scope>NUCLEOTIDE SEQUENCE</scope>
    <source>
        <strain evidence="4">CCMP2712</strain>
    </source>
</reference>
<feature type="domain" description="J" evidence="1">
    <location>
        <begin position="1"/>
        <end position="60"/>
    </location>
</feature>
<keyword evidence="4" id="KW-1185">Reference proteome</keyword>
<dbReference type="Proteomes" id="UP000011087">
    <property type="component" value="Unassembled WGS sequence"/>
</dbReference>
<dbReference type="EMBL" id="JH992990">
    <property type="protein sequence ID" value="EKX47396.1"/>
    <property type="molecule type" value="Genomic_DNA"/>
</dbReference>
<reference evidence="2 4" key="1">
    <citation type="journal article" date="2012" name="Nature">
        <title>Algal genomes reveal evolutionary mosaicism and the fate of nucleomorphs.</title>
        <authorList>
            <consortium name="DOE Joint Genome Institute"/>
            <person name="Curtis B.A."/>
            <person name="Tanifuji G."/>
            <person name="Burki F."/>
            <person name="Gruber A."/>
            <person name="Irimia M."/>
            <person name="Maruyama S."/>
            <person name="Arias M.C."/>
            <person name="Ball S.G."/>
            <person name="Gile G.H."/>
            <person name="Hirakawa Y."/>
            <person name="Hopkins J.F."/>
            <person name="Kuo A."/>
            <person name="Rensing S.A."/>
            <person name="Schmutz J."/>
            <person name="Symeonidi A."/>
            <person name="Elias M."/>
            <person name="Eveleigh R.J."/>
            <person name="Herman E.K."/>
            <person name="Klute M.J."/>
            <person name="Nakayama T."/>
            <person name="Obornik M."/>
            <person name="Reyes-Prieto A."/>
            <person name="Armbrust E.V."/>
            <person name="Aves S.J."/>
            <person name="Beiko R.G."/>
            <person name="Coutinho P."/>
            <person name="Dacks J.B."/>
            <person name="Durnford D.G."/>
            <person name="Fast N.M."/>
            <person name="Green B.R."/>
            <person name="Grisdale C.J."/>
            <person name="Hempel F."/>
            <person name="Henrissat B."/>
            <person name="Hoppner M.P."/>
            <person name="Ishida K."/>
            <person name="Kim E."/>
            <person name="Koreny L."/>
            <person name="Kroth P.G."/>
            <person name="Liu Y."/>
            <person name="Malik S.B."/>
            <person name="Maier U.G."/>
            <person name="McRose D."/>
            <person name="Mock T."/>
            <person name="Neilson J.A."/>
            <person name="Onodera N.T."/>
            <person name="Poole A.M."/>
            <person name="Pritham E.J."/>
            <person name="Richards T.A."/>
            <person name="Rocap G."/>
            <person name="Roy S.W."/>
            <person name="Sarai C."/>
            <person name="Schaack S."/>
            <person name="Shirato S."/>
            <person name="Slamovits C.H."/>
            <person name="Spencer D.F."/>
            <person name="Suzuki S."/>
            <person name="Worden A.Z."/>
            <person name="Zauner S."/>
            <person name="Barry K."/>
            <person name="Bell C."/>
            <person name="Bharti A.K."/>
            <person name="Crow J.A."/>
            <person name="Grimwood J."/>
            <person name="Kramer R."/>
            <person name="Lindquist E."/>
            <person name="Lucas S."/>
            <person name="Salamov A."/>
            <person name="McFadden G.I."/>
            <person name="Lane C.E."/>
            <person name="Keeling P.J."/>
            <person name="Gray M.W."/>
            <person name="Grigoriev I.V."/>
            <person name="Archibald J.M."/>
        </authorList>
    </citation>
    <scope>NUCLEOTIDE SEQUENCE</scope>
    <source>
        <strain evidence="2 4">CCMP2712</strain>
    </source>
</reference>
<dbReference type="PROSITE" id="PS50076">
    <property type="entry name" value="DNAJ_2"/>
    <property type="match status" value="1"/>
</dbReference>
<dbReference type="EnsemblProtists" id="EKX47396">
    <property type="protein sequence ID" value="EKX47396"/>
    <property type="gene ID" value="GUITHDRAFT_46399"/>
</dbReference>
<sequence>YRTLGLKPKCTAEDIKKAYREKARVLHPDFGGDPSAWQKLLKSYEILSEPESRKMYDEHG</sequence>
<dbReference type="Gene3D" id="1.10.287.110">
    <property type="entry name" value="DnaJ domain"/>
    <property type="match status" value="1"/>
</dbReference>
<dbReference type="KEGG" id="gtt:GUITHDRAFT_46399"/>
<evidence type="ECO:0000313" key="4">
    <source>
        <dbReference type="Proteomes" id="UP000011087"/>
    </source>
</evidence>
<organism evidence="2">
    <name type="scientific">Guillardia theta (strain CCMP2712)</name>
    <name type="common">Cryptophyte</name>
    <dbReference type="NCBI Taxonomy" id="905079"/>
    <lineage>
        <taxon>Eukaryota</taxon>
        <taxon>Cryptophyceae</taxon>
        <taxon>Pyrenomonadales</taxon>
        <taxon>Geminigeraceae</taxon>
        <taxon>Guillardia</taxon>
    </lineage>
</organism>
<evidence type="ECO:0000313" key="3">
    <source>
        <dbReference type="EnsemblProtists" id="EKX47396"/>
    </source>
</evidence>
<name>L1JFY0_GUITC</name>
<dbReference type="PANTHER" id="PTHR44825">
    <property type="match status" value="1"/>
</dbReference>
<dbReference type="InterPro" id="IPR052763">
    <property type="entry name" value="DnaJ_C4"/>
</dbReference>
<dbReference type="HOGENOM" id="CLU_017633_18_2_1"/>
<dbReference type="PaxDb" id="55529-EKX47396"/>
<dbReference type="InterPro" id="IPR036869">
    <property type="entry name" value="J_dom_sf"/>
</dbReference>
<dbReference type="OrthoDB" id="10250354at2759"/>
<feature type="non-terminal residue" evidence="2">
    <location>
        <position position="60"/>
    </location>
</feature>